<evidence type="ECO:0000259" key="2">
    <source>
        <dbReference type="Pfam" id="PF13472"/>
    </source>
</evidence>
<dbReference type="PANTHER" id="PTHR14209">
    <property type="entry name" value="ISOAMYL ACETATE-HYDROLYZING ESTERASE 1"/>
    <property type="match status" value="1"/>
</dbReference>
<dbReference type="Proteomes" id="UP000604825">
    <property type="component" value="Unassembled WGS sequence"/>
</dbReference>
<evidence type="ECO:0000256" key="1">
    <source>
        <dbReference type="SAM" id="SignalP"/>
    </source>
</evidence>
<feature type="chain" id="PRO_5032312555" description="SGNH hydrolase-type esterase domain-containing protein" evidence="1">
    <location>
        <begin position="22"/>
        <end position="160"/>
    </location>
</feature>
<keyword evidence="1" id="KW-0732">Signal</keyword>
<proteinExistence type="predicted"/>
<dbReference type="EMBL" id="CAJGYO010000004">
    <property type="protein sequence ID" value="CAD6225395.1"/>
    <property type="molecule type" value="Genomic_DNA"/>
</dbReference>
<dbReference type="InterPro" id="IPR013830">
    <property type="entry name" value="SGNH_hydro"/>
</dbReference>
<dbReference type="AlphaFoldDB" id="A0A811NJ63"/>
<dbReference type="Gene3D" id="3.40.50.1110">
    <property type="entry name" value="SGNH hydrolase"/>
    <property type="match status" value="1"/>
</dbReference>
<protein>
    <recommendedName>
        <fullName evidence="2">SGNH hydrolase-type esterase domain-containing protein</fullName>
    </recommendedName>
</protein>
<accession>A0A811NJ63</accession>
<comment type="caution">
    <text evidence="3">The sequence shown here is derived from an EMBL/GenBank/DDBJ whole genome shotgun (WGS) entry which is preliminary data.</text>
</comment>
<keyword evidence="4" id="KW-1185">Reference proteome</keyword>
<dbReference type="OrthoDB" id="671439at2759"/>
<dbReference type="SUPFAM" id="SSF52266">
    <property type="entry name" value="SGNH hydrolase"/>
    <property type="match status" value="1"/>
</dbReference>
<evidence type="ECO:0000313" key="3">
    <source>
        <dbReference type="EMBL" id="CAD6225395.1"/>
    </source>
</evidence>
<feature type="signal peptide" evidence="1">
    <location>
        <begin position="1"/>
        <end position="21"/>
    </location>
</feature>
<dbReference type="PANTHER" id="PTHR14209:SF9">
    <property type="entry name" value="GDSL ESTERASE_LIPASE CPRD49"/>
    <property type="match status" value="1"/>
</dbReference>
<dbReference type="InterPro" id="IPR045136">
    <property type="entry name" value="Iah1-like"/>
</dbReference>
<name>A0A811NJ63_9POAL</name>
<gene>
    <name evidence="3" type="ORF">NCGR_LOCUS17457</name>
</gene>
<evidence type="ECO:0000313" key="4">
    <source>
        <dbReference type="Proteomes" id="UP000604825"/>
    </source>
</evidence>
<dbReference type="InterPro" id="IPR036514">
    <property type="entry name" value="SGNH_hydro_sf"/>
</dbReference>
<sequence length="160" mass="17733">MLGGRPLFVLFVSSILQYSFSNGGWGAALADIYARKDSAVQPSLVIVYFGGNDSIAAHSSGLGPHVPLDEYIGNMRKIAEHLETLSEKTQVIFLSCPPLNEEMLRNSTSSTILSEIVRTNETCRLYSDACVALCKEMNLKVVDLWHAMQKREDWITACFT</sequence>
<organism evidence="3 4">
    <name type="scientific">Miscanthus lutarioriparius</name>
    <dbReference type="NCBI Taxonomy" id="422564"/>
    <lineage>
        <taxon>Eukaryota</taxon>
        <taxon>Viridiplantae</taxon>
        <taxon>Streptophyta</taxon>
        <taxon>Embryophyta</taxon>
        <taxon>Tracheophyta</taxon>
        <taxon>Spermatophyta</taxon>
        <taxon>Magnoliopsida</taxon>
        <taxon>Liliopsida</taxon>
        <taxon>Poales</taxon>
        <taxon>Poaceae</taxon>
        <taxon>PACMAD clade</taxon>
        <taxon>Panicoideae</taxon>
        <taxon>Andropogonodae</taxon>
        <taxon>Andropogoneae</taxon>
        <taxon>Saccharinae</taxon>
        <taxon>Miscanthus</taxon>
    </lineage>
</organism>
<reference evidence="3" key="1">
    <citation type="submission" date="2020-10" db="EMBL/GenBank/DDBJ databases">
        <authorList>
            <person name="Han B."/>
            <person name="Lu T."/>
            <person name="Zhao Q."/>
            <person name="Huang X."/>
            <person name="Zhao Y."/>
        </authorList>
    </citation>
    <scope>NUCLEOTIDE SEQUENCE</scope>
</reference>
<dbReference type="Pfam" id="PF13472">
    <property type="entry name" value="Lipase_GDSL_2"/>
    <property type="match status" value="1"/>
</dbReference>
<feature type="domain" description="SGNH hydrolase-type esterase" evidence="2">
    <location>
        <begin position="23"/>
        <end position="156"/>
    </location>
</feature>